<dbReference type="InterPro" id="IPR028362">
    <property type="entry name" value="AlgI"/>
</dbReference>
<dbReference type="GO" id="GO:0005886">
    <property type="term" value="C:plasma membrane"/>
    <property type="evidence" value="ECO:0007669"/>
    <property type="project" value="UniProtKB-SubCell"/>
</dbReference>
<dbReference type="InterPro" id="IPR024194">
    <property type="entry name" value="Ac/AlaTfrase_AlgI/DltB"/>
</dbReference>
<comment type="subcellular location">
    <subcellularLocation>
        <location evidence="1">Cell membrane</location>
        <topology evidence="1">Multi-pass membrane protein</topology>
    </subcellularLocation>
</comment>
<name>A0A5D0R6Z9_9FLAO</name>
<keyword evidence="5 8" id="KW-1133">Transmembrane helix</keyword>
<dbReference type="PIRSF" id="PIRSF016636">
    <property type="entry name" value="AlgI_DltB"/>
    <property type="match status" value="1"/>
</dbReference>
<keyword evidence="3 7" id="KW-1003">Cell membrane</keyword>
<dbReference type="PANTHER" id="PTHR13285:SF18">
    <property type="entry name" value="PROTEIN-CYSTEINE N-PALMITOYLTRANSFERASE RASP"/>
    <property type="match status" value="1"/>
</dbReference>
<dbReference type="InterPro" id="IPR004299">
    <property type="entry name" value="MBOAT_fam"/>
</dbReference>
<feature type="transmembrane region" description="Helical" evidence="8">
    <location>
        <begin position="78"/>
        <end position="96"/>
    </location>
</feature>
<evidence type="ECO:0000313" key="10">
    <source>
        <dbReference type="Proteomes" id="UP000323720"/>
    </source>
</evidence>
<feature type="transmembrane region" description="Helical" evidence="8">
    <location>
        <begin position="311"/>
        <end position="328"/>
    </location>
</feature>
<dbReference type="GO" id="GO:0016746">
    <property type="term" value="F:acyltransferase activity"/>
    <property type="evidence" value="ECO:0007669"/>
    <property type="project" value="UniProtKB-KW"/>
</dbReference>
<dbReference type="PANTHER" id="PTHR13285">
    <property type="entry name" value="ACYLTRANSFERASE"/>
    <property type="match status" value="1"/>
</dbReference>
<accession>A0A5D0R6Z9</accession>
<gene>
    <name evidence="9" type="ORF">ES674_09160</name>
</gene>
<feature type="transmembrane region" description="Helical" evidence="8">
    <location>
        <begin position="449"/>
        <end position="466"/>
    </location>
</feature>
<dbReference type="OrthoDB" id="9805788at2"/>
<organism evidence="9 10">
    <name type="scientific">Bizionia myxarmorum</name>
    <dbReference type="NCBI Taxonomy" id="291186"/>
    <lineage>
        <taxon>Bacteria</taxon>
        <taxon>Pseudomonadati</taxon>
        <taxon>Bacteroidota</taxon>
        <taxon>Flavobacteriia</taxon>
        <taxon>Flavobacteriales</taxon>
        <taxon>Flavobacteriaceae</taxon>
        <taxon>Bizionia</taxon>
    </lineage>
</organism>
<evidence type="ECO:0000256" key="1">
    <source>
        <dbReference type="ARBA" id="ARBA00004651"/>
    </source>
</evidence>
<keyword evidence="4 8" id="KW-0812">Transmembrane</keyword>
<evidence type="ECO:0000256" key="6">
    <source>
        <dbReference type="ARBA" id="ARBA00023136"/>
    </source>
</evidence>
<evidence type="ECO:0000256" key="2">
    <source>
        <dbReference type="ARBA" id="ARBA00010323"/>
    </source>
</evidence>
<evidence type="ECO:0000256" key="7">
    <source>
        <dbReference type="PIRNR" id="PIRNR016636"/>
    </source>
</evidence>
<feature type="transmembrane region" description="Helical" evidence="8">
    <location>
        <begin position="334"/>
        <end position="355"/>
    </location>
</feature>
<feature type="transmembrane region" description="Helical" evidence="8">
    <location>
        <begin position="108"/>
        <end position="133"/>
    </location>
</feature>
<keyword evidence="6 7" id="KW-0472">Membrane</keyword>
<feature type="transmembrane region" description="Helical" evidence="8">
    <location>
        <begin position="367"/>
        <end position="388"/>
    </location>
</feature>
<keyword evidence="7" id="KW-0012">Acyltransferase</keyword>
<evidence type="ECO:0000313" key="9">
    <source>
        <dbReference type="EMBL" id="TYB76869.1"/>
    </source>
</evidence>
<keyword evidence="10" id="KW-1185">Reference proteome</keyword>
<reference evidence="9 10" key="1">
    <citation type="submission" date="2019-08" db="EMBL/GenBank/DDBJ databases">
        <title>Genomes of Antarctic Bizionia species.</title>
        <authorList>
            <person name="Bowman J.P."/>
        </authorList>
    </citation>
    <scope>NUCLEOTIDE SEQUENCE [LARGE SCALE GENOMIC DNA]</scope>
    <source>
        <strain evidence="9 10">ADA-4</strain>
    </source>
</reference>
<keyword evidence="7" id="KW-0808">Transferase</keyword>
<evidence type="ECO:0000256" key="3">
    <source>
        <dbReference type="ARBA" id="ARBA00022475"/>
    </source>
</evidence>
<dbReference type="Pfam" id="PF03062">
    <property type="entry name" value="MBOAT"/>
    <property type="match status" value="1"/>
</dbReference>
<feature type="transmembrane region" description="Helical" evidence="8">
    <location>
        <begin position="32"/>
        <end position="58"/>
    </location>
</feature>
<comment type="similarity">
    <text evidence="2 7">Belongs to the membrane-bound acyltransferase family.</text>
</comment>
<feature type="transmembrane region" description="Helical" evidence="8">
    <location>
        <begin position="153"/>
        <end position="171"/>
    </location>
</feature>
<comment type="caution">
    <text evidence="9">The sequence shown here is derived from an EMBL/GenBank/DDBJ whole genome shotgun (WGS) entry which is preliminary data.</text>
</comment>
<dbReference type="PIRSF" id="PIRSF500217">
    <property type="entry name" value="AlgI"/>
    <property type="match status" value="1"/>
</dbReference>
<evidence type="ECO:0000256" key="8">
    <source>
        <dbReference type="SAM" id="Phobius"/>
    </source>
</evidence>
<dbReference type="AlphaFoldDB" id="A0A5D0R6Z9"/>
<dbReference type="EMBL" id="VSKK01000002">
    <property type="protein sequence ID" value="TYB76869.1"/>
    <property type="molecule type" value="Genomic_DNA"/>
</dbReference>
<protein>
    <submittedName>
        <fullName evidence="9">MBOAT family protein</fullName>
    </submittedName>
</protein>
<proteinExistence type="inferred from homology"/>
<evidence type="ECO:0000256" key="4">
    <source>
        <dbReference type="ARBA" id="ARBA00022692"/>
    </source>
</evidence>
<dbReference type="RefSeq" id="WP_148403705.1">
    <property type="nucleotide sequence ID" value="NZ_VSKK01000002.1"/>
</dbReference>
<sequence>MLFNTVDFAIFLPIVFVLYWFVFNKALKVQNVFLICVSYFFYACWDWHFLGLILLSSLVDYYVGRYLAHTIDKNKRKLGLIVSLVTNLGILAYFKYYNFFVESFIDGFTLFGASLEASTLQIILPVGISFYTFQTLSYTIDVYRNNIKPTQNIIAFLAFVSFFPQLVAGPIERASNLLPQFTKVRRFNYSSSVDGLKLILLGLFQKMVIADNCAVIVNQIFMNYSEQSGSTLFFGAFFFAFQIYGDFSGYSNIAIGSARILGFNLMQNFNMPYLSRNLGEFWRRWHISLSTWFRDYVYIPLGGNRGSKGKVIRNVFIVFLVSGLWHGANWTFVIWGLIHALCFIPLVIIGSNAKFQSTADKGRYLPSLKTIFQIGLTFFIVVLAWVFFRSENVSHALLYIKGMFNWSLMSMPQVSKGLILFLVVYMIFEWLQRDKIHMLDISFIKSKPIRILIYYTLVFIVFYFAGNTQPFIYFQF</sequence>
<feature type="transmembrane region" description="Helical" evidence="8">
    <location>
        <begin position="408"/>
        <end position="428"/>
    </location>
</feature>
<feature type="transmembrane region" description="Helical" evidence="8">
    <location>
        <begin position="6"/>
        <end position="23"/>
    </location>
</feature>
<dbReference type="GO" id="GO:0042121">
    <property type="term" value="P:alginic acid biosynthetic process"/>
    <property type="evidence" value="ECO:0007669"/>
    <property type="project" value="InterPro"/>
</dbReference>
<dbReference type="Proteomes" id="UP000323720">
    <property type="component" value="Unassembled WGS sequence"/>
</dbReference>
<dbReference type="InterPro" id="IPR051085">
    <property type="entry name" value="MB_O-acyltransferase"/>
</dbReference>
<evidence type="ECO:0000256" key="5">
    <source>
        <dbReference type="ARBA" id="ARBA00022989"/>
    </source>
</evidence>